<organism evidence="3 4">
    <name type="scientific">Cyanidiococcus yangmingshanensis</name>
    <dbReference type="NCBI Taxonomy" id="2690220"/>
    <lineage>
        <taxon>Eukaryota</taxon>
        <taxon>Rhodophyta</taxon>
        <taxon>Bangiophyceae</taxon>
        <taxon>Cyanidiales</taxon>
        <taxon>Cyanidiaceae</taxon>
        <taxon>Cyanidiococcus</taxon>
    </lineage>
</organism>
<dbReference type="PANTHER" id="PTHR10340:SF57">
    <property type="entry name" value="METALLOPHOS DOMAIN-CONTAINING PROTEIN"/>
    <property type="match status" value="1"/>
</dbReference>
<protein>
    <submittedName>
        <fullName evidence="3">Acid sphingomyelinase-like phosphodiesterase 3b</fullName>
    </submittedName>
</protein>
<keyword evidence="4" id="KW-1185">Reference proteome</keyword>
<reference evidence="3 4" key="1">
    <citation type="journal article" date="2020" name="J. Phycol.">
        <title>Comparative genome analysis reveals Cyanidiococcus gen. nov., a new extremophilic red algal genus sister to Cyanidioschyzon (Cyanidioschyzonaceae, Rhodophyta).</title>
        <authorList>
            <person name="Liu S.-L."/>
            <person name="Chiang Y.-R."/>
            <person name="Yoon H.S."/>
            <person name="Fu H.-Y."/>
        </authorList>
    </citation>
    <scope>NUCLEOTIDE SEQUENCE [LARGE SCALE GENOMIC DNA]</scope>
    <source>
        <strain evidence="3 4">THAL066</strain>
    </source>
</reference>
<proteinExistence type="predicted"/>
<comment type="caution">
    <text evidence="3">The sequence shown here is derived from an EMBL/GenBank/DDBJ whole genome shotgun (WGS) entry which is preliminary data.</text>
</comment>
<dbReference type="InterPro" id="IPR029052">
    <property type="entry name" value="Metallo-depent_PP-like"/>
</dbReference>
<sequence>MMGEGRSTASAFAYGRAGCDPPFQLLESLTKTMQKVDSEPEFVLVTGDIAPHYLPSRRLVLESLNTVAQHLAVTICGNRSRREERSQRRPKCVIAIGNVDLFPTLYIPEESDTPDAIDTNTTDDSDPVRFSDLYNIYAKAGLIDSMDDDLRKSFITGGYYRAYDDPELRILVYNSLHYVSNRLFRVDLPAEGSFQSQAKKYSVVPCSEWGKILAKTSDPAGQLAWLDRELAGSERSGQSVFLVSHIGPGSKLGMRSWCERYAKSFANLLRKYNKTISMQFYGDLPREEMRIIDIGGSSDNQADLVGLPILMNPGLTPRRLPGGSPTFRHGFMLRRARATSSANLQLKAALQNESVILLDFHAYSFPLQNTAAERLFFGARAPAPEWRWRYSFREQYCVENMSTSNMNRLVRRIEADPDLMQAYMIRMNDGFESDIDVDRALQVLRFSP</sequence>
<evidence type="ECO:0000256" key="1">
    <source>
        <dbReference type="ARBA" id="ARBA00022801"/>
    </source>
</evidence>
<accession>A0A7J7ICY6</accession>
<dbReference type="Proteomes" id="UP000530660">
    <property type="component" value="Unassembled WGS sequence"/>
</dbReference>
<dbReference type="PANTHER" id="PTHR10340">
    <property type="entry name" value="SPHINGOMYELIN PHOSPHODIESTERASE"/>
    <property type="match status" value="1"/>
</dbReference>
<dbReference type="OrthoDB" id="348678at2759"/>
<evidence type="ECO:0000313" key="3">
    <source>
        <dbReference type="EMBL" id="KAF6000888.1"/>
    </source>
</evidence>
<gene>
    <name evidence="3" type="primary">SMPDL3B</name>
    <name evidence="3" type="ORF">F1559_002156</name>
</gene>
<dbReference type="AlphaFoldDB" id="A0A7J7ICY6"/>
<evidence type="ECO:0000256" key="2">
    <source>
        <dbReference type="ARBA" id="ARBA00023180"/>
    </source>
</evidence>
<dbReference type="GO" id="GO:0016787">
    <property type="term" value="F:hydrolase activity"/>
    <property type="evidence" value="ECO:0007669"/>
    <property type="project" value="UniProtKB-KW"/>
</dbReference>
<keyword evidence="1" id="KW-0378">Hydrolase</keyword>
<name>A0A7J7ICY6_9RHOD</name>
<evidence type="ECO:0000313" key="4">
    <source>
        <dbReference type="Proteomes" id="UP000530660"/>
    </source>
</evidence>
<dbReference type="EMBL" id="VWRR01000017">
    <property type="protein sequence ID" value="KAF6000888.1"/>
    <property type="molecule type" value="Genomic_DNA"/>
</dbReference>
<keyword evidence="2" id="KW-0325">Glycoprotein</keyword>
<dbReference type="SUPFAM" id="SSF56300">
    <property type="entry name" value="Metallo-dependent phosphatases"/>
    <property type="match status" value="1"/>
</dbReference>